<accession>A0A1C3EPU2</accession>
<dbReference type="STRING" id="1080227.A8L45_04860"/>
<evidence type="ECO:0000313" key="3">
    <source>
        <dbReference type="Proteomes" id="UP000094936"/>
    </source>
</evidence>
<evidence type="ECO:0000256" key="1">
    <source>
        <dbReference type="SAM" id="SignalP"/>
    </source>
</evidence>
<comment type="caution">
    <text evidence="2">The sequence shown here is derived from an EMBL/GenBank/DDBJ whole genome shotgun (WGS) entry which is preliminary data.</text>
</comment>
<dbReference type="OrthoDB" id="9939757at2"/>
<proteinExistence type="predicted"/>
<dbReference type="RefSeq" id="WP_068899812.1">
    <property type="nucleotide sequence ID" value="NZ_JBHUIF010000033.1"/>
</dbReference>
<keyword evidence="1" id="KW-0732">Signal</keyword>
<dbReference type="AlphaFoldDB" id="A0A1C3EPU2"/>
<evidence type="ECO:0000313" key="2">
    <source>
        <dbReference type="EMBL" id="ODA35245.1"/>
    </source>
</evidence>
<feature type="signal peptide" evidence="1">
    <location>
        <begin position="1"/>
        <end position="23"/>
    </location>
</feature>
<dbReference type="Proteomes" id="UP000094936">
    <property type="component" value="Unassembled WGS sequence"/>
</dbReference>
<name>A0A1C3EPU2_9GAMM</name>
<protein>
    <submittedName>
        <fullName evidence="2">Uncharacterized protein</fullName>
    </submittedName>
</protein>
<feature type="chain" id="PRO_5008673303" evidence="1">
    <location>
        <begin position="24"/>
        <end position="114"/>
    </location>
</feature>
<sequence>MQLTQWIKITAILACASICQVQASTNHSKQAIRESGNAASASTASAGHSLVASGQAVVATAAIPFLIVGSAGLASSMVAGSMLNAADLSMSEPLPVCEETFTALPSPAEALSNN</sequence>
<gene>
    <name evidence="2" type="ORF">A8L45_04860</name>
</gene>
<organism evidence="2 3">
    <name type="scientific">Veronia pacifica</name>
    <dbReference type="NCBI Taxonomy" id="1080227"/>
    <lineage>
        <taxon>Bacteria</taxon>
        <taxon>Pseudomonadati</taxon>
        <taxon>Pseudomonadota</taxon>
        <taxon>Gammaproteobacteria</taxon>
        <taxon>Vibrionales</taxon>
        <taxon>Vibrionaceae</taxon>
        <taxon>Veronia</taxon>
    </lineage>
</organism>
<reference evidence="2 3" key="1">
    <citation type="submission" date="2016-05" db="EMBL/GenBank/DDBJ databases">
        <title>Genomic Taxonomy of the Vibrionaceae.</title>
        <authorList>
            <person name="Gomez-Gil B."/>
            <person name="Enciso-Ibarra J."/>
        </authorList>
    </citation>
    <scope>NUCLEOTIDE SEQUENCE [LARGE SCALE GENOMIC DNA]</scope>
    <source>
        <strain evidence="2 3">CAIM 1920</strain>
    </source>
</reference>
<dbReference type="EMBL" id="LYBM01000005">
    <property type="protein sequence ID" value="ODA35245.1"/>
    <property type="molecule type" value="Genomic_DNA"/>
</dbReference>
<keyword evidence="3" id="KW-1185">Reference proteome</keyword>